<feature type="non-terminal residue" evidence="1">
    <location>
        <position position="1"/>
    </location>
</feature>
<evidence type="ECO:0000313" key="1">
    <source>
        <dbReference type="EMBL" id="JAS73823.1"/>
    </source>
</evidence>
<dbReference type="AlphaFoldDB" id="A0A1B6HGL0"/>
<sequence length="150" mass="18220">LDSKYISTRIALADMYELISKDLGKSLKEKQQTEYFKQFCMEFFGHYYNFIHHNLIKTMKDWSYRSVYERGCRNYTALLETLCQYQDLSIKFIKQNKEFLLFVFDDILDEMKHINVRNIPCDSKEERENLILEKFKRLHGGWSPEELEVY</sequence>
<gene>
    <name evidence="1" type="ORF">g.57730</name>
</gene>
<protein>
    <submittedName>
        <fullName evidence="1">Uncharacterized protein</fullName>
    </submittedName>
</protein>
<accession>A0A1B6HGL0</accession>
<proteinExistence type="predicted"/>
<organism evidence="1">
    <name type="scientific">Homalodisca liturata</name>
    <dbReference type="NCBI Taxonomy" id="320908"/>
    <lineage>
        <taxon>Eukaryota</taxon>
        <taxon>Metazoa</taxon>
        <taxon>Ecdysozoa</taxon>
        <taxon>Arthropoda</taxon>
        <taxon>Hexapoda</taxon>
        <taxon>Insecta</taxon>
        <taxon>Pterygota</taxon>
        <taxon>Neoptera</taxon>
        <taxon>Paraneoptera</taxon>
        <taxon>Hemiptera</taxon>
        <taxon>Auchenorrhyncha</taxon>
        <taxon>Membracoidea</taxon>
        <taxon>Cicadellidae</taxon>
        <taxon>Cicadellinae</taxon>
        <taxon>Proconiini</taxon>
        <taxon>Homalodisca</taxon>
    </lineage>
</organism>
<reference evidence="1" key="1">
    <citation type="submission" date="2015-11" db="EMBL/GenBank/DDBJ databases">
        <title>De novo transcriptome assembly of four potential Pierce s Disease insect vectors from Arizona vineyards.</title>
        <authorList>
            <person name="Tassone E.E."/>
        </authorList>
    </citation>
    <scope>NUCLEOTIDE SEQUENCE</scope>
</reference>
<dbReference type="EMBL" id="GECU01033883">
    <property type="protein sequence ID" value="JAS73823.1"/>
    <property type="molecule type" value="Transcribed_RNA"/>
</dbReference>
<name>A0A1B6HGL0_9HEMI</name>